<evidence type="ECO:0000313" key="1">
    <source>
        <dbReference type="EMBL" id="NML12630.1"/>
    </source>
</evidence>
<dbReference type="InterPro" id="IPR036291">
    <property type="entry name" value="NAD(P)-bd_dom_sf"/>
</dbReference>
<dbReference type="InterPro" id="IPR002347">
    <property type="entry name" value="SDR_fam"/>
</dbReference>
<evidence type="ECO:0000313" key="2">
    <source>
        <dbReference type="Proteomes" id="UP000519023"/>
    </source>
</evidence>
<gene>
    <name evidence="1" type="ORF">HHL08_21270</name>
</gene>
<organism evidence="1 2">
    <name type="scientific">Sphingobium psychrophilum</name>
    <dbReference type="NCBI Taxonomy" id="2728834"/>
    <lineage>
        <taxon>Bacteria</taxon>
        <taxon>Pseudomonadati</taxon>
        <taxon>Pseudomonadota</taxon>
        <taxon>Alphaproteobacteria</taxon>
        <taxon>Sphingomonadales</taxon>
        <taxon>Sphingomonadaceae</taxon>
        <taxon>Sphingobium</taxon>
    </lineage>
</organism>
<sequence length="101" mass="10536">MLGGPSHNPCPGRYVAVDVRPARLDLNGEVEAGGHADALPGLNLRAAFFVAQSVARRMISAGVRGSIIHMGSQMGHVCGPRRTLYCKAKWGLEGLSIGLGG</sequence>
<proteinExistence type="predicted"/>
<protein>
    <submittedName>
        <fullName evidence="1">SDR family NAD(P)-dependent oxidoreductase</fullName>
    </submittedName>
</protein>
<reference evidence="1 2" key="1">
    <citation type="submission" date="2020-04" db="EMBL/GenBank/DDBJ databases">
        <title>Sphingobium sp. AR-3-1 isolated from Arctic soil.</title>
        <authorList>
            <person name="Dahal R.H."/>
            <person name="Chaudhary D.K."/>
        </authorList>
    </citation>
    <scope>NUCLEOTIDE SEQUENCE [LARGE SCALE GENOMIC DNA]</scope>
    <source>
        <strain evidence="1 2">AR-3-1</strain>
    </source>
</reference>
<dbReference type="Pfam" id="PF00106">
    <property type="entry name" value="adh_short"/>
    <property type="match status" value="1"/>
</dbReference>
<name>A0A7X9WZ69_9SPHN</name>
<dbReference type="EMBL" id="JABBFV010000023">
    <property type="protein sequence ID" value="NML12630.1"/>
    <property type="molecule type" value="Genomic_DNA"/>
</dbReference>
<dbReference type="Proteomes" id="UP000519023">
    <property type="component" value="Unassembled WGS sequence"/>
</dbReference>
<dbReference type="SUPFAM" id="SSF51735">
    <property type="entry name" value="NAD(P)-binding Rossmann-fold domains"/>
    <property type="match status" value="1"/>
</dbReference>
<accession>A0A7X9WZ69</accession>
<comment type="caution">
    <text evidence="1">The sequence shown here is derived from an EMBL/GenBank/DDBJ whole genome shotgun (WGS) entry which is preliminary data.</text>
</comment>
<dbReference type="AlphaFoldDB" id="A0A7X9WZ69"/>
<dbReference type="Gene3D" id="3.40.50.720">
    <property type="entry name" value="NAD(P)-binding Rossmann-like Domain"/>
    <property type="match status" value="1"/>
</dbReference>
<keyword evidence="2" id="KW-1185">Reference proteome</keyword>